<gene>
    <name evidence="2" type="ORF">DDK22_28525</name>
</gene>
<sequence length="111" mass="12452">MKHLDLLNDFRELMALLEKNRSRHHPQWAASTSIRYRKDSCLGCYASKPLVFVKAEVTHLDKRMLFQSGRSIGAESMSQSPDSGRSSTGFSTNARSKGALDDSDFEELVEA</sequence>
<protein>
    <submittedName>
        <fullName evidence="2">Uncharacterized protein</fullName>
    </submittedName>
</protein>
<dbReference type="AlphaFoldDB" id="A0A367PB08"/>
<name>A0A367PB08_CUPNE</name>
<organism evidence="2 3">
    <name type="scientific">Cupriavidus necator</name>
    <name type="common">Alcaligenes eutrophus</name>
    <name type="synonym">Ralstonia eutropha</name>
    <dbReference type="NCBI Taxonomy" id="106590"/>
    <lineage>
        <taxon>Bacteria</taxon>
        <taxon>Pseudomonadati</taxon>
        <taxon>Pseudomonadota</taxon>
        <taxon>Betaproteobacteria</taxon>
        <taxon>Burkholderiales</taxon>
        <taxon>Burkholderiaceae</taxon>
        <taxon>Cupriavidus</taxon>
    </lineage>
</organism>
<proteinExistence type="predicted"/>
<dbReference type="RefSeq" id="WP_041687204.1">
    <property type="nucleotide sequence ID" value="NZ_CP066018.1"/>
</dbReference>
<feature type="region of interest" description="Disordered" evidence="1">
    <location>
        <begin position="72"/>
        <end position="111"/>
    </location>
</feature>
<feature type="compositionally biased region" description="Acidic residues" evidence="1">
    <location>
        <begin position="101"/>
        <end position="111"/>
    </location>
</feature>
<reference evidence="2 3" key="1">
    <citation type="submission" date="2018-04" db="EMBL/GenBank/DDBJ databases">
        <title>Cupriavidus necator CR12 genome sequencing and assembly.</title>
        <authorList>
            <person name="Ben Fekih I."/>
            <person name="Mazhar H.S."/>
            <person name="Bello S.K."/>
            <person name="Rensing C."/>
        </authorList>
    </citation>
    <scope>NUCLEOTIDE SEQUENCE [LARGE SCALE GENOMIC DNA]</scope>
    <source>
        <strain evidence="2 3">CR12</strain>
    </source>
</reference>
<evidence type="ECO:0000256" key="1">
    <source>
        <dbReference type="SAM" id="MobiDB-lite"/>
    </source>
</evidence>
<dbReference type="EMBL" id="QDHA01000084">
    <property type="protein sequence ID" value="RCJ05041.1"/>
    <property type="molecule type" value="Genomic_DNA"/>
</dbReference>
<dbReference type="Proteomes" id="UP000253501">
    <property type="component" value="Unassembled WGS sequence"/>
</dbReference>
<feature type="compositionally biased region" description="Polar residues" evidence="1">
    <location>
        <begin position="76"/>
        <end position="95"/>
    </location>
</feature>
<evidence type="ECO:0000313" key="3">
    <source>
        <dbReference type="Proteomes" id="UP000253501"/>
    </source>
</evidence>
<comment type="caution">
    <text evidence="2">The sequence shown here is derived from an EMBL/GenBank/DDBJ whole genome shotgun (WGS) entry which is preliminary data.</text>
</comment>
<evidence type="ECO:0000313" key="2">
    <source>
        <dbReference type="EMBL" id="RCJ05041.1"/>
    </source>
</evidence>
<accession>A0A367PB08</accession>